<evidence type="ECO:0000313" key="3">
    <source>
        <dbReference type="Proteomes" id="UP000053989"/>
    </source>
</evidence>
<reference evidence="2 3" key="1">
    <citation type="submission" date="2014-04" db="EMBL/GenBank/DDBJ databases">
        <authorList>
            <consortium name="DOE Joint Genome Institute"/>
            <person name="Kuo A."/>
            <person name="Kohler A."/>
            <person name="Nagy L.G."/>
            <person name="Floudas D."/>
            <person name="Copeland A."/>
            <person name="Barry K.W."/>
            <person name="Cichocki N."/>
            <person name="Veneault-Fourrey C."/>
            <person name="LaButti K."/>
            <person name="Lindquist E.A."/>
            <person name="Lipzen A."/>
            <person name="Lundell T."/>
            <person name="Morin E."/>
            <person name="Murat C."/>
            <person name="Sun H."/>
            <person name="Tunlid A."/>
            <person name="Henrissat B."/>
            <person name="Grigoriev I.V."/>
            <person name="Hibbett D.S."/>
            <person name="Martin F."/>
            <person name="Nordberg H.P."/>
            <person name="Cantor M.N."/>
            <person name="Hua S.X."/>
        </authorList>
    </citation>
    <scope>NUCLEOTIDE SEQUENCE [LARGE SCALE GENOMIC DNA]</scope>
    <source>
        <strain evidence="2 3">Foug A</strain>
    </source>
</reference>
<keyword evidence="3" id="KW-1185">Reference proteome</keyword>
<feature type="compositionally biased region" description="Basic and acidic residues" evidence="1">
    <location>
        <begin position="90"/>
        <end position="101"/>
    </location>
</feature>
<dbReference type="InParanoid" id="A0A0C3EB48"/>
<organism evidence="2 3">
    <name type="scientific">Scleroderma citrinum Foug A</name>
    <dbReference type="NCBI Taxonomy" id="1036808"/>
    <lineage>
        <taxon>Eukaryota</taxon>
        <taxon>Fungi</taxon>
        <taxon>Dikarya</taxon>
        <taxon>Basidiomycota</taxon>
        <taxon>Agaricomycotina</taxon>
        <taxon>Agaricomycetes</taxon>
        <taxon>Agaricomycetidae</taxon>
        <taxon>Boletales</taxon>
        <taxon>Sclerodermatineae</taxon>
        <taxon>Sclerodermataceae</taxon>
        <taxon>Scleroderma</taxon>
    </lineage>
</organism>
<feature type="region of interest" description="Disordered" evidence="1">
    <location>
        <begin position="1"/>
        <end position="114"/>
    </location>
</feature>
<reference evidence="3" key="2">
    <citation type="submission" date="2015-01" db="EMBL/GenBank/DDBJ databases">
        <title>Evolutionary Origins and Diversification of the Mycorrhizal Mutualists.</title>
        <authorList>
            <consortium name="DOE Joint Genome Institute"/>
            <consortium name="Mycorrhizal Genomics Consortium"/>
            <person name="Kohler A."/>
            <person name="Kuo A."/>
            <person name="Nagy L.G."/>
            <person name="Floudas D."/>
            <person name="Copeland A."/>
            <person name="Barry K.W."/>
            <person name="Cichocki N."/>
            <person name="Veneault-Fourrey C."/>
            <person name="LaButti K."/>
            <person name="Lindquist E.A."/>
            <person name="Lipzen A."/>
            <person name="Lundell T."/>
            <person name="Morin E."/>
            <person name="Murat C."/>
            <person name="Riley R."/>
            <person name="Ohm R."/>
            <person name="Sun H."/>
            <person name="Tunlid A."/>
            <person name="Henrissat B."/>
            <person name="Grigoriev I.V."/>
            <person name="Hibbett D.S."/>
            <person name="Martin F."/>
        </authorList>
    </citation>
    <scope>NUCLEOTIDE SEQUENCE [LARGE SCALE GENOMIC DNA]</scope>
    <source>
        <strain evidence="3">Foug A</strain>
    </source>
</reference>
<sequence length="137" mass="15195">MPAGDGHKKISVGHSKACLSEEQAPSTRKHKVEGLDSLHAMKRATLNRHTNQLSEAKGMHKSSQTRPVTKKTRFHIVSPLDTESSDVDEPTVKDPKDHESKMSVIAGDPQDVWPTTIPQCDKPAGSLWHDTCELWHT</sequence>
<evidence type="ECO:0000256" key="1">
    <source>
        <dbReference type="SAM" id="MobiDB-lite"/>
    </source>
</evidence>
<evidence type="ECO:0000313" key="2">
    <source>
        <dbReference type="EMBL" id="KIM65564.1"/>
    </source>
</evidence>
<dbReference type="HOGENOM" id="CLU_1866314_0_0_1"/>
<proteinExistence type="predicted"/>
<name>A0A0C3EB48_9AGAM</name>
<dbReference type="AlphaFoldDB" id="A0A0C3EB48"/>
<accession>A0A0C3EB48</accession>
<protein>
    <submittedName>
        <fullName evidence="2">Uncharacterized protein</fullName>
    </submittedName>
</protein>
<dbReference type="Proteomes" id="UP000053989">
    <property type="component" value="Unassembled WGS sequence"/>
</dbReference>
<gene>
    <name evidence="2" type="ORF">SCLCIDRAFT_8207</name>
</gene>
<dbReference type="EMBL" id="KN822022">
    <property type="protein sequence ID" value="KIM65564.1"/>
    <property type="molecule type" value="Genomic_DNA"/>
</dbReference>